<dbReference type="PROSITE" id="PS51257">
    <property type="entry name" value="PROKAR_LIPOPROTEIN"/>
    <property type="match status" value="1"/>
</dbReference>
<evidence type="ECO:0008006" key="4">
    <source>
        <dbReference type="Google" id="ProtNLM"/>
    </source>
</evidence>
<feature type="chain" id="PRO_5046115585" description="Lipoprotein" evidence="1">
    <location>
        <begin position="27"/>
        <end position="231"/>
    </location>
</feature>
<dbReference type="Proteomes" id="UP001159100">
    <property type="component" value="Unassembled WGS sequence"/>
</dbReference>
<dbReference type="EMBL" id="JARBWL010000001">
    <property type="protein sequence ID" value="MDI2591746.1"/>
    <property type="molecule type" value="Genomic_DNA"/>
</dbReference>
<reference evidence="2 3" key="1">
    <citation type="submission" date="2023-02" db="EMBL/GenBank/DDBJ databases">
        <title>Pseudomonas chrutzelriedensis sp. nov., a potently antifungal strain isolated from moss.</title>
        <authorList>
            <person name="Schnyder A."/>
            <person name="Kalawong R."/>
            <person name="Eberl L."/>
            <person name="Agnoli K."/>
        </authorList>
    </citation>
    <scope>NUCLEOTIDE SEQUENCE [LARGE SCALE GENOMIC DNA]</scope>
    <source>
        <strain evidence="2 3">681</strain>
    </source>
</reference>
<name>A0ABT6QLI4_9PSED</name>
<organism evidence="2 3">
    <name type="scientific">Pseudomonas fungipugnans</name>
    <dbReference type="NCBI Taxonomy" id="3024217"/>
    <lineage>
        <taxon>Bacteria</taxon>
        <taxon>Pseudomonadati</taxon>
        <taxon>Pseudomonadota</taxon>
        <taxon>Gammaproteobacteria</taxon>
        <taxon>Pseudomonadales</taxon>
        <taxon>Pseudomonadaceae</taxon>
        <taxon>Pseudomonas</taxon>
    </lineage>
</organism>
<accession>A0ABT6QLI4</accession>
<keyword evidence="1" id="KW-0732">Signal</keyword>
<evidence type="ECO:0000256" key="1">
    <source>
        <dbReference type="SAM" id="SignalP"/>
    </source>
</evidence>
<feature type="signal peptide" evidence="1">
    <location>
        <begin position="1"/>
        <end position="26"/>
    </location>
</feature>
<comment type="caution">
    <text evidence="2">The sequence shown here is derived from an EMBL/GenBank/DDBJ whole genome shotgun (WGS) entry which is preliminary data.</text>
</comment>
<gene>
    <name evidence="2" type="ORF">POF45_09935</name>
</gene>
<evidence type="ECO:0000313" key="3">
    <source>
        <dbReference type="Proteomes" id="UP001159100"/>
    </source>
</evidence>
<proteinExistence type="predicted"/>
<evidence type="ECO:0000313" key="2">
    <source>
        <dbReference type="EMBL" id="MDI2591746.1"/>
    </source>
</evidence>
<sequence length="231" mass="25573">MNTHALRIRAAITVLACLILTGCAHVQPPVPLDPQFWAAKETTIGVAITVMPEPELAVTGHQGILGYVINRGVNSRLIDAVEKWQVSSLNTLPDVIVAKLQAKGYKARRIYEPVDLSAYKETGFREGYMDHDMSAIKARYGVDRLLLLNVFTVGATRSYYVYIPLSVPKAQVSGQGMLIDLSDNKLLWFQPFATVLAAHGEWDEPTYSSLSKAFYQAVDSSRQQMITPFSP</sequence>
<dbReference type="RefSeq" id="WP_259496266.1">
    <property type="nucleotide sequence ID" value="NZ_JARBWL010000001.1"/>
</dbReference>
<keyword evidence="3" id="KW-1185">Reference proteome</keyword>
<protein>
    <recommendedName>
        <fullName evidence="4">Lipoprotein</fullName>
    </recommendedName>
</protein>